<reference evidence="3" key="1">
    <citation type="journal article" date="2017" name="Nat. Microbiol.">
        <title>Global analysis of biosynthetic gene clusters reveals vast potential of secondary metabolite production in Penicillium species.</title>
        <authorList>
            <person name="Nielsen J.C."/>
            <person name="Grijseels S."/>
            <person name="Prigent S."/>
            <person name="Ji B."/>
            <person name="Dainat J."/>
            <person name="Nielsen K.F."/>
            <person name="Frisvad J.C."/>
            <person name="Workman M."/>
            <person name="Nielsen J."/>
        </authorList>
    </citation>
    <scope>NUCLEOTIDE SEQUENCE [LARGE SCALE GENOMIC DNA]</scope>
    <source>
        <strain evidence="3">IBT 13039</strain>
    </source>
</reference>
<organism evidence="2 3">
    <name type="scientific">Penicillium nalgiovense</name>
    <dbReference type="NCBI Taxonomy" id="60175"/>
    <lineage>
        <taxon>Eukaryota</taxon>
        <taxon>Fungi</taxon>
        <taxon>Dikarya</taxon>
        <taxon>Ascomycota</taxon>
        <taxon>Pezizomycotina</taxon>
        <taxon>Eurotiomycetes</taxon>
        <taxon>Eurotiomycetidae</taxon>
        <taxon>Eurotiales</taxon>
        <taxon>Aspergillaceae</taxon>
        <taxon>Penicillium</taxon>
    </lineage>
</organism>
<sequence length="112" mass="12316">MATSIGRLEGQQGTMYQPTMPNSPSKQNLSATRTKIDNTDLKFGDCNSDGFPRKFLYANGQEIRKRKIERKKVGCSDSPHTVVRLGHGEAMCGQDAVDALVPNPRGLLQPIQ</sequence>
<name>A0A1V6XGS1_PENNA</name>
<accession>A0A1V6XGS1</accession>
<keyword evidence="3" id="KW-1185">Reference proteome</keyword>
<feature type="region of interest" description="Disordered" evidence="1">
    <location>
        <begin position="1"/>
        <end position="36"/>
    </location>
</feature>
<dbReference type="Proteomes" id="UP000191691">
    <property type="component" value="Unassembled WGS sequence"/>
</dbReference>
<gene>
    <name evidence="2" type="ORF">PENNAL_c0080G11889</name>
</gene>
<evidence type="ECO:0000256" key="1">
    <source>
        <dbReference type="SAM" id="MobiDB-lite"/>
    </source>
</evidence>
<evidence type="ECO:0000313" key="2">
    <source>
        <dbReference type="EMBL" id="OQE74298.1"/>
    </source>
</evidence>
<comment type="caution">
    <text evidence="2">The sequence shown here is derived from an EMBL/GenBank/DDBJ whole genome shotgun (WGS) entry which is preliminary data.</text>
</comment>
<evidence type="ECO:0000313" key="3">
    <source>
        <dbReference type="Proteomes" id="UP000191691"/>
    </source>
</evidence>
<dbReference type="EMBL" id="MOOB01000080">
    <property type="protein sequence ID" value="OQE74298.1"/>
    <property type="molecule type" value="Genomic_DNA"/>
</dbReference>
<proteinExistence type="predicted"/>
<feature type="compositionally biased region" description="Polar residues" evidence="1">
    <location>
        <begin position="11"/>
        <end position="33"/>
    </location>
</feature>
<dbReference type="AlphaFoldDB" id="A0A1V6XGS1"/>
<protein>
    <submittedName>
        <fullName evidence="2">Uncharacterized protein</fullName>
    </submittedName>
</protein>